<accession>A0A6M8BAM1</accession>
<gene>
    <name evidence="1" type="ORF">HPC62_01930</name>
</gene>
<dbReference type="AlphaFoldDB" id="A0A6M8BAM1"/>
<dbReference type="EMBL" id="CP053661">
    <property type="protein sequence ID" value="QKD81096.1"/>
    <property type="molecule type" value="Genomic_DNA"/>
</dbReference>
<evidence type="ECO:0000313" key="1">
    <source>
        <dbReference type="EMBL" id="QKD81096.1"/>
    </source>
</evidence>
<proteinExistence type="predicted"/>
<sequence>MKWFTHRFGEFFAWESYRHREPGDKATIALDLPTVPFATGMAIAPRALAWFFLEDSTLEQAVSHLERCWASEPEEAGWAAYAKTASTYFGQFWS</sequence>
<evidence type="ECO:0000313" key="2">
    <source>
        <dbReference type="Proteomes" id="UP000505210"/>
    </source>
</evidence>
<dbReference type="RefSeq" id="WP_172353513.1">
    <property type="nucleotide sequence ID" value="NZ_CP053661.1"/>
</dbReference>
<organism evidence="1 2">
    <name type="scientific">Thermoleptolyngbya sichuanensis A183</name>
    <dbReference type="NCBI Taxonomy" id="2737172"/>
    <lineage>
        <taxon>Bacteria</taxon>
        <taxon>Bacillati</taxon>
        <taxon>Cyanobacteriota</taxon>
        <taxon>Cyanophyceae</taxon>
        <taxon>Oculatellales</taxon>
        <taxon>Oculatellaceae</taxon>
        <taxon>Thermoleptolyngbya</taxon>
        <taxon>Thermoleptolyngbya sichuanensis</taxon>
    </lineage>
</organism>
<dbReference type="KEGG" id="theu:HPC62_01930"/>
<dbReference type="Proteomes" id="UP000505210">
    <property type="component" value="Chromosome"/>
</dbReference>
<keyword evidence="2" id="KW-1185">Reference proteome</keyword>
<reference evidence="1 2" key="1">
    <citation type="submission" date="2020-05" db="EMBL/GenBank/DDBJ databases">
        <title>Complete genome sequence of of a novel Thermoleptolyngbya strain isolated from hot springs of Ganzi, Sichuan China.</title>
        <authorList>
            <person name="Tang J."/>
            <person name="Daroch M."/>
            <person name="Li L."/>
            <person name="Waleron K."/>
            <person name="Waleron M."/>
            <person name="Waleron M."/>
        </authorList>
    </citation>
    <scope>NUCLEOTIDE SEQUENCE [LARGE SCALE GENOMIC DNA]</scope>
    <source>
        <strain evidence="1 2">PKUAC-SCTA183</strain>
    </source>
</reference>
<protein>
    <submittedName>
        <fullName evidence="1">Uncharacterized protein</fullName>
    </submittedName>
</protein>
<name>A0A6M8BAM1_9CYAN</name>